<comment type="caution">
    <text evidence="4">The sequence shown here is derived from an EMBL/GenBank/DDBJ whole genome shotgun (WGS) entry which is preliminary data.</text>
</comment>
<dbReference type="CDD" id="cd02509">
    <property type="entry name" value="GDP-M1P_Guanylyltransferase"/>
    <property type="match status" value="1"/>
</dbReference>
<feature type="region of interest" description="Disordered" evidence="1">
    <location>
        <begin position="361"/>
        <end position="382"/>
    </location>
</feature>
<dbReference type="Pfam" id="PF22640">
    <property type="entry name" value="ManC_GMP_beta-helix"/>
    <property type="match status" value="1"/>
</dbReference>
<dbReference type="GO" id="GO:0009298">
    <property type="term" value="P:GDP-mannose biosynthetic process"/>
    <property type="evidence" value="ECO:0007669"/>
    <property type="project" value="TreeGrafter"/>
</dbReference>
<dbReference type="SUPFAM" id="SSF159283">
    <property type="entry name" value="Guanosine diphospho-D-mannose pyrophosphorylase/mannose-6-phosphate isomerase linker domain"/>
    <property type="match status" value="1"/>
</dbReference>
<feature type="domain" description="Nucleotidyl transferase" evidence="2">
    <location>
        <begin position="33"/>
        <end position="316"/>
    </location>
</feature>
<dbReference type="RefSeq" id="WP_006293484.1">
    <property type="nucleotide sequence ID" value="NZ_GG770226.1"/>
</dbReference>
<organism evidence="4 5">
    <name type="scientific">Scardovia inopinata F0304</name>
    <dbReference type="NCBI Taxonomy" id="641146"/>
    <lineage>
        <taxon>Bacteria</taxon>
        <taxon>Bacillati</taxon>
        <taxon>Actinomycetota</taxon>
        <taxon>Actinomycetes</taxon>
        <taxon>Bifidobacteriales</taxon>
        <taxon>Bifidobacteriaceae</taxon>
        <taxon>Scardovia</taxon>
    </lineage>
</organism>
<dbReference type="InterPro" id="IPR051161">
    <property type="entry name" value="Mannose-6P_isomerase_type2"/>
</dbReference>
<dbReference type="HOGENOM" id="CLU_035527_0_1_11"/>
<dbReference type="InterPro" id="IPR049577">
    <property type="entry name" value="GMPP_N"/>
</dbReference>
<dbReference type="AlphaFoldDB" id="W5IGH0"/>
<dbReference type="Pfam" id="PF00483">
    <property type="entry name" value="NTP_transferase"/>
    <property type="match status" value="1"/>
</dbReference>
<accession>W5IGH0</accession>
<dbReference type="PANTHER" id="PTHR46390">
    <property type="entry name" value="MANNOSE-1-PHOSPHATE GUANYLYLTRANSFERASE"/>
    <property type="match status" value="1"/>
</dbReference>
<feature type="compositionally biased region" description="Basic and acidic residues" evidence="1">
    <location>
        <begin position="369"/>
        <end position="382"/>
    </location>
</feature>
<evidence type="ECO:0000313" key="5">
    <source>
        <dbReference type="Proteomes" id="UP000005777"/>
    </source>
</evidence>
<protein>
    <submittedName>
        <fullName evidence="4">Uncharacterized protein</fullName>
    </submittedName>
</protein>
<dbReference type="GO" id="GO:0004475">
    <property type="term" value="F:mannose-1-phosphate guanylyltransferase (GTP) activity"/>
    <property type="evidence" value="ECO:0007669"/>
    <property type="project" value="InterPro"/>
</dbReference>
<evidence type="ECO:0000256" key="1">
    <source>
        <dbReference type="SAM" id="MobiDB-lite"/>
    </source>
</evidence>
<dbReference type="Proteomes" id="UP000005777">
    <property type="component" value="Unassembled WGS sequence"/>
</dbReference>
<dbReference type="InterPro" id="IPR005835">
    <property type="entry name" value="NTP_transferase_dom"/>
</dbReference>
<dbReference type="Gene3D" id="3.90.550.10">
    <property type="entry name" value="Spore Coat Polysaccharide Biosynthesis Protein SpsA, Chain A"/>
    <property type="match status" value="1"/>
</dbReference>
<evidence type="ECO:0000259" key="2">
    <source>
        <dbReference type="Pfam" id="PF00483"/>
    </source>
</evidence>
<name>W5IGH0_SCAIO</name>
<evidence type="ECO:0000259" key="3">
    <source>
        <dbReference type="Pfam" id="PF22640"/>
    </source>
</evidence>
<reference evidence="4 5" key="1">
    <citation type="submission" date="2012-01" db="EMBL/GenBank/DDBJ databases">
        <title>The Genome Sequence of Scardovia inopinata F0304.</title>
        <authorList>
            <consortium name="The Broad Institute Genome Sequencing Platform"/>
            <person name="Earl A."/>
            <person name="Ward D."/>
            <person name="Feldgarden M."/>
            <person name="Gevers D."/>
            <person name="Izard J."/>
            <person name="Baranova O.V."/>
            <person name="Blanton J.M."/>
            <person name="Tanner A.C."/>
            <person name="Dewhirst F.E."/>
            <person name="Young S.K."/>
            <person name="Zeng Q."/>
            <person name="Gargeya S."/>
            <person name="Fitzgerald M."/>
            <person name="Haas B."/>
            <person name="Abouelleil A."/>
            <person name="Alvarado L."/>
            <person name="Arachchi H.M."/>
            <person name="Berlin A."/>
            <person name="Chapman S.B."/>
            <person name="Gearin G."/>
            <person name="Goldberg J."/>
            <person name="Griggs A."/>
            <person name="Gujja S."/>
            <person name="Hansen M."/>
            <person name="Heiman D."/>
            <person name="Howarth C."/>
            <person name="Larimer J."/>
            <person name="Lui A."/>
            <person name="MacDonald P.J."/>
            <person name="McCowen C."/>
            <person name="Montmayeur A."/>
            <person name="Murphy C."/>
            <person name="Neiman D."/>
            <person name="Pearson M."/>
            <person name="Priest M."/>
            <person name="Roberts A."/>
            <person name="Saif S."/>
            <person name="Shea T."/>
            <person name="Sisk P."/>
            <person name="Stolte C."/>
            <person name="Sykes S."/>
            <person name="Wortman J."/>
            <person name="Nusbaum C."/>
            <person name="Birren B."/>
        </authorList>
    </citation>
    <scope>NUCLEOTIDE SEQUENCE [LARGE SCALE GENOMIC DNA]</scope>
    <source>
        <strain evidence="4 5">F0304</strain>
    </source>
</reference>
<sequence>MVDNVFTGNFENVPAANREYAVQNNHYIPNFYALIPAGGVGSRLWPLSQPDRPKFLYDLTASGKTMLRSTFARLSMVTPQENILVSTGSRHVPAVCAQLPELRPANIVAEPSGRDSMAAIALATAILARRHGDRIIVGSFAADHVVADPAEFARVLAQAAALAEAGYIATIGIRPTNPSTAFGYIHQGQALGSVAGAPDAFAVQEFVEKPDATRAQKYCRTGEYAWNAGMFIMRAKTLLDDLHRLLPRMYDQVSAIARMWDGPQDQKEEALTRIWPQVEKIAFDYAIAEPISRESGVAMVPGDFGWNDIGDFASLSAYVPPVDGDDNRLLAMSDSGCRPRIISLGSTHNLIVVQEDSSLRGSCSSAAGKPDKGETDKEKNGQEKTIALIGMEDMVVVETPEALLIMPKSAAQDVKKISEILKNPPKK</sequence>
<gene>
    <name evidence="4" type="ORF">HMPREF9020_01099</name>
</gene>
<evidence type="ECO:0000313" key="4">
    <source>
        <dbReference type="EMBL" id="EFG26027.1"/>
    </source>
</evidence>
<dbReference type="SUPFAM" id="SSF53448">
    <property type="entry name" value="Nucleotide-diphospho-sugar transferases"/>
    <property type="match status" value="1"/>
</dbReference>
<feature type="domain" description="MannoseP isomerase/GMP-like beta-helix" evidence="3">
    <location>
        <begin position="381"/>
        <end position="418"/>
    </location>
</feature>
<keyword evidence="5" id="KW-1185">Reference proteome</keyword>
<dbReference type="InterPro" id="IPR029044">
    <property type="entry name" value="Nucleotide-diphossugar_trans"/>
</dbReference>
<proteinExistence type="predicted"/>
<dbReference type="PANTHER" id="PTHR46390:SF1">
    <property type="entry name" value="MANNOSE-1-PHOSPHATE GUANYLYLTRANSFERASE"/>
    <property type="match status" value="1"/>
</dbReference>
<dbReference type="InterPro" id="IPR054566">
    <property type="entry name" value="ManC/GMP-like_b-helix"/>
</dbReference>
<dbReference type="eggNOG" id="COG0836">
    <property type="taxonomic scope" value="Bacteria"/>
</dbReference>
<dbReference type="EMBL" id="ADCX01000007">
    <property type="protein sequence ID" value="EFG26027.1"/>
    <property type="molecule type" value="Genomic_DNA"/>
</dbReference>